<dbReference type="InterPro" id="IPR050360">
    <property type="entry name" value="MFS_Sugar_Transporters"/>
</dbReference>
<feature type="transmembrane region" description="Helical" evidence="14">
    <location>
        <begin position="222"/>
        <end position="241"/>
    </location>
</feature>
<dbReference type="InterPro" id="IPR020846">
    <property type="entry name" value="MFS_dom"/>
</dbReference>
<evidence type="ECO:0000313" key="17">
    <source>
        <dbReference type="Proteomes" id="UP000649617"/>
    </source>
</evidence>
<comment type="catalytic activity">
    <reaction evidence="9">
        <text>D-xylose(out) = D-xylose(in)</text>
        <dbReference type="Rhea" id="RHEA:78427"/>
        <dbReference type="ChEBI" id="CHEBI:53455"/>
    </reaction>
    <physiologicalReaction direction="left-to-right" evidence="9">
        <dbReference type="Rhea" id="RHEA:78428"/>
    </physiologicalReaction>
</comment>
<dbReference type="EMBL" id="CAJNIZ010001448">
    <property type="protein sequence ID" value="CAE7191063.1"/>
    <property type="molecule type" value="Genomic_DNA"/>
</dbReference>
<evidence type="ECO:0000256" key="11">
    <source>
        <dbReference type="ARBA" id="ARBA00044668"/>
    </source>
</evidence>
<evidence type="ECO:0000256" key="10">
    <source>
        <dbReference type="ARBA" id="ARBA00044662"/>
    </source>
</evidence>
<reference evidence="16" key="1">
    <citation type="submission" date="2021-02" db="EMBL/GenBank/DDBJ databases">
        <authorList>
            <person name="Dougan E. K."/>
            <person name="Rhodes N."/>
            <person name="Thang M."/>
            <person name="Chan C."/>
        </authorList>
    </citation>
    <scope>NUCLEOTIDE SEQUENCE</scope>
</reference>
<feature type="transmembrane region" description="Helical" evidence="14">
    <location>
        <begin position="247"/>
        <end position="270"/>
    </location>
</feature>
<dbReference type="PANTHER" id="PTHR48022">
    <property type="entry name" value="PLASTIDIC GLUCOSE TRANSPORTER 4"/>
    <property type="match status" value="1"/>
</dbReference>
<dbReference type="OrthoDB" id="6612291at2759"/>
<comment type="caution">
    <text evidence="16">The sequence shown here is derived from an EMBL/GenBank/DDBJ whole genome shotgun (WGS) entry which is preliminary data.</text>
</comment>
<comment type="catalytic activity">
    <reaction evidence="11">
        <text>D-glucosamine(out) = D-glucosamine(in)</text>
        <dbReference type="Rhea" id="RHEA:78423"/>
        <dbReference type="ChEBI" id="CHEBI:58723"/>
    </reaction>
    <physiologicalReaction direction="left-to-right" evidence="11">
        <dbReference type="Rhea" id="RHEA:78424"/>
    </physiologicalReaction>
</comment>
<dbReference type="PROSITE" id="PS50850">
    <property type="entry name" value="MFS"/>
    <property type="match status" value="1"/>
</dbReference>
<dbReference type="GO" id="GO:0016020">
    <property type="term" value="C:membrane"/>
    <property type="evidence" value="ECO:0007669"/>
    <property type="project" value="UniProtKB-SubCell"/>
</dbReference>
<dbReference type="AlphaFoldDB" id="A0A812J358"/>
<evidence type="ECO:0000256" key="13">
    <source>
        <dbReference type="ARBA" id="ARBA00044780"/>
    </source>
</evidence>
<organism evidence="16 17">
    <name type="scientific">Symbiodinium pilosum</name>
    <name type="common">Dinoflagellate</name>
    <dbReference type="NCBI Taxonomy" id="2952"/>
    <lineage>
        <taxon>Eukaryota</taxon>
        <taxon>Sar</taxon>
        <taxon>Alveolata</taxon>
        <taxon>Dinophyceae</taxon>
        <taxon>Suessiales</taxon>
        <taxon>Symbiodiniaceae</taxon>
        <taxon>Symbiodinium</taxon>
    </lineage>
</organism>
<evidence type="ECO:0000256" key="4">
    <source>
        <dbReference type="ARBA" id="ARBA00022692"/>
    </source>
</evidence>
<dbReference type="GO" id="GO:0005351">
    <property type="term" value="F:carbohydrate:proton symporter activity"/>
    <property type="evidence" value="ECO:0007669"/>
    <property type="project" value="TreeGrafter"/>
</dbReference>
<evidence type="ECO:0000256" key="9">
    <source>
        <dbReference type="ARBA" id="ARBA00044656"/>
    </source>
</evidence>
<evidence type="ECO:0000259" key="15">
    <source>
        <dbReference type="PROSITE" id="PS50850"/>
    </source>
</evidence>
<sequence length="308" mass="33294">MAIALQAIPAVVILLTMPFLPRSPRWLVQQGRLSEASEALTLLRGSQTAEKELAEIVEEFKAECAVDSGSWGEVFSGRMALLVGIGASLQMLQQLVGMNAFMYFGPRVFKHMNLDANLFQTIANATNMVFTLPALYFIEKTGRRSLFIAGALGMAVSNFALGFLGLYGTTGSGENIEPSSPLVGAVLAAMVLCFIASFASTWGPAVWVYCAEMFPLRHRAQCVGVTTMTNWVGNFLIAQFSPILMTAIGFGTFLLFGAFCIVALALGIWLPETRGVPLEQIGTCFDERFGLVEGKEDTEGYGAVSKRL</sequence>
<comment type="similarity">
    <text evidence="2">Belongs to the major facilitator superfamily. Sugar transporter (TC 2.A.1.1) family.</text>
</comment>
<keyword evidence="17" id="KW-1185">Reference proteome</keyword>
<feature type="domain" description="Major facilitator superfamily (MFS) profile" evidence="15">
    <location>
        <begin position="1"/>
        <end position="275"/>
    </location>
</feature>
<evidence type="ECO:0000256" key="12">
    <source>
        <dbReference type="ARBA" id="ARBA00044710"/>
    </source>
</evidence>
<evidence type="ECO:0000256" key="6">
    <source>
        <dbReference type="ARBA" id="ARBA00023136"/>
    </source>
</evidence>
<comment type="subunit">
    <text evidence="3">Homodimer.</text>
</comment>
<evidence type="ECO:0000256" key="3">
    <source>
        <dbReference type="ARBA" id="ARBA00011738"/>
    </source>
</evidence>
<proteinExistence type="inferred from homology"/>
<dbReference type="Gene3D" id="1.20.1250.20">
    <property type="entry name" value="MFS general substrate transporter like domains"/>
    <property type="match status" value="1"/>
</dbReference>
<dbReference type="InterPro" id="IPR036259">
    <property type="entry name" value="MFS_trans_sf"/>
</dbReference>
<evidence type="ECO:0000256" key="14">
    <source>
        <dbReference type="SAM" id="Phobius"/>
    </source>
</evidence>
<dbReference type="SUPFAM" id="SSF103473">
    <property type="entry name" value="MFS general substrate transporter"/>
    <property type="match status" value="1"/>
</dbReference>
<keyword evidence="6 14" id="KW-0472">Membrane</keyword>
<feature type="transmembrane region" description="Helical" evidence="14">
    <location>
        <begin position="145"/>
        <end position="167"/>
    </location>
</feature>
<evidence type="ECO:0000313" key="16">
    <source>
        <dbReference type="EMBL" id="CAE7191063.1"/>
    </source>
</evidence>
<evidence type="ECO:0000256" key="7">
    <source>
        <dbReference type="ARBA" id="ARBA00044637"/>
    </source>
</evidence>
<comment type="catalytic activity">
    <reaction evidence="7">
        <text>D-galactose(in) = D-galactose(out)</text>
        <dbReference type="Rhea" id="RHEA:34915"/>
        <dbReference type="ChEBI" id="CHEBI:4139"/>
    </reaction>
    <physiologicalReaction direction="right-to-left" evidence="7">
        <dbReference type="Rhea" id="RHEA:34917"/>
    </physiologicalReaction>
</comment>
<feature type="transmembrane region" description="Helical" evidence="14">
    <location>
        <begin position="80"/>
        <end position="104"/>
    </location>
</feature>
<feature type="transmembrane region" description="Helical" evidence="14">
    <location>
        <begin position="116"/>
        <end position="138"/>
    </location>
</feature>
<evidence type="ECO:0000256" key="8">
    <source>
        <dbReference type="ARBA" id="ARBA00044648"/>
    </source>
</evidence>
<comment type="catalytic activity">
    <reaction evidence="8">
        <text>D-glucose(out) = D-glucose(in)</text>
        <dbReference type="Rhea" id="RHEA:60376"/>
        <dbReference type="ChEBI" id="CHEBI:4167"/>
    </reaction>
    <physiologicalReaction direction="left-to-right" evidence="8">
        <dbReference type="Rhea" id="RHEA:60377"/>
    </physiologicalReaction>
</comment>
<name>A0A812J358_SYMPI</name>
<accession>A0A812J358</accession>
<protein>
    <recommendedName>
        <fullName evidence="13">Hexose transporter 1</fullName>
    </recommendedName>
</protein>
<dbReference type="PRINTS" id="PR00171">
    <property type="entry name" value="SUGRTRNSPORT"/>
</dbReference>
<keyword evidence="5 14" id="KW-1133">Transmembrane helix</keyword>
<gene>
    <name evidence="16" type="primary">HGT1</name>
    <name evidence="16" type="ORF">SPIL2461_LOCUS1480</name>
</gene>
<evidence type="ECO:0000256" key="1">
    <source>
        <dbReference type="ARBA" id="ARBA00004141"/>
    </source>
</evidence>
<comment type="subcellular location">
    <subcellularLocation>
        <location evidence="1">Membrane</location>
        <topology evidence="1">Multi-pass membrane protein</topology>
    </subcellularLocation>
</comment>
<evidence type="ECO:0000256" key="5">
    <source>
        <dbReference type="ARBA" id="ARBA00022989"/>
    </source>
</evidence>
<dbReference type="PANTHER" id="PTHR48022:SF2">
    <property type="entry name" value="PLASTIDIC GLUCOSE TRANSPORTER 4"/>
    <property type="match status" value="1"/>
</dbReference>
<comment type="catalytic activity">
    <reaction evidence="12">
        <text>D-fructose(out) = D-fructose(in)</text>
        <dbReference type="Rhea" id="RHEA:60372"/>
        <dbReference type="ChEBI" id="CHEBI:37721"/>
    </reaction>
    <physiologicalReaction direction="left-to-right" evidence="12">
        <dbReference type="Rhea" id="RHEA:60373"/>
    </physiologicalReaction>
</comment>
<dbReference type="InterPro" id="IPR005828">
    <property type="entry name" value="MFS_sugar_transport-like"/>
</dbReference>
<keyword evidence="4 14" id="KW-0812">Transmembrane</keyword>
<dbReference type="Pfam" id="PF00083">
    <property type="entry name" value="Sugar_tr"/>
    <property type="match status" value="1"/>
</dbReference>
<dbReference type="InterPro" id="IPR003663">
    <property type="entry name" value="Sugar/inositol_transpt"/>
</dbReference>
<comment type="catalytic activity">
    <reaction evidence="10">
        <text>D-mannose(out) = D-mannose(in)</text>
        <dbReference type="Rhea" id="RHEA:78391"/>
        <dbReference type="ChEBI" id="CHEBI:4208"/>
    </reaction>
    <physiologicalReaction direction="left-to-right" evidence="10">
        <dbReference type="Rhea" id="RHEA:78392"/>
    </physiologicalReaction>
</comment>
<feature type="transmembrane region" description="Helical" evidence="14">
    <location>
        <begin position="187"/>
        <end position="210"/>
    </location>
</feature>
<dbReference type="Proteomes" id="UP000649617">
    <property type="component" value="Unassembled WGS sequence"/>
</dbReference>
<evidence type="ECO:0000256" key="2">
    <source>
        <dbReference type="ARBA" id="ARBA00010992"/>
    </source>
</evidence>